<accession>A0ABV7IFI6</accession>
<keyword evidence="3" id="KW-1185">Reference proteome</keyword>
<evidence type="ECO:0000313" key="3">
    <source>
        <dbReference type="Proteomes" id="UP001595557"/>
    </source>
</evidence>
<feature type="region of interest" description="Disordered" evidence="1">
    <location>
        <begin position="1"/>
        <end position="26"/>
    </location>
</feature>
<comment type="caution">
    <text evidence="2">The sequence shown here is derived from an EMBL/GenBank/DDBJ whole genome shotgun (WGS) entry which is preliminary data.</text>
</comment>
<proteinExistence type="predicted"/>
<protein>
    <submittedName>
        <fullName evidence="2">Uncharacterized protein</fullName>
    </submittedName>
</protein>
<evidence type="ECO:0000313" key="2">
    <source>
        <dbReference type="EMBL" id="MFC3168476.1"/>
    </source>
</evidence>
<dbReference type="Proteomes" id="UP001595557">
    <property type="component" value="Unassembled WGS sequence"/>
</dbReference>
<dbReference type="RefSeq" id="WP_207465989.1">
    <property type="nucleotide sequence ID" value="NZ_JAFNAW010000006.1"/>
</dbReference>
<dbReference type="EMBL" id="JBHRTE010000040">
    <property type="protein sequence ID" value="MFC3168476.1"/>
    <property type="molecule type" value="Genomic_DNA"/>
</dbReference>
<reference evidence="3" key="1">
    <citation type="journal article" date="2019" name="Int. J. Syst. Evol. Microbiol.">
        <title>The Global Catalogue of Microorganisms (GCM) 10K type strain sequencing project: providing services to taxonomists for standard genome sequencing and annotation.</title>
        <authorList>
            <consortium name="The Broad Institute Genomics Platform"/>
            <consortium name="The Broad Institute Genome Sequencing Center for Infectious Disease"/>
            <person name="Wu L."/>
            <person name="Ma J."/>
        </authorList>
    </citation>
    <scope>NUCLEOTIDE SEQUENCE [LARGE SCALE GENOMIC DNA]</scope>
    <source>
        <strain evidence="3">KCTC 52239</strain>
    </source>
</reference>
<evidence type="ECO:0000256" key="1">
    <source>
        <dbReference type="SAM" id="MobiDB-lite"/>
    </source>
</evidence>
<name>A0ABV7IFI6_9RHOB</name>
<gene>
    <name evidence="2" type="ORF">ACFOD7_10475</name>
</gene>
<sequence>MTLDYANEYPDVLSRQSEGDGLSGRARRSGAVLIERDGMSNFVLGRASTADPVRNRRMDETAACLCEDLPV</sequence>
<organism evidence="2 3">
    <name type="scientific">Paracoccus fontiphilus</name>
    <dbReference type="NCBI Taxonomy" id="1815556"/>
    <lineage>
        <taxon>Bacteria</taxon>
        <taxon>Pseudomonadati</taxon>
        <taxon>Pseudomonadota</taxon>
        <taxon>Alphaproteobacteria</taxon>
        <taxon>Rhodobacterales</taxon>
        <taxon>Paracoccaceae</taxon>
        <taxon>Paracoccus</taxon>
    </lineage>
</organism>